<dbReference type="InterPro" id="IPR001304">
    <property type="entry name" value="C-type_lectin-like"/>
</dbReference>
<dbReference type="PROSITE" id="PS50041">
    <property type="entry name" value="C_TYPE_LECTIN_2"/>
    <property type="match status" value="1"/>
</dbReference>
<dbReference type="PANTHER" id="PTHR22991:SF40">
    <property type="entry name" value="PROTEIN CBG13490"/>
    <property type="match status" value="1"/>
</dbReference>
<evidence type="ECO:0000259" key="5">
    <source>
        <dbReference type="PROSITE" id="PS50041"/>
    </source>
</evidence>
<accession>A0A0N4ZTE6</accession>
<reference evidence="7" key="1">
    <citation type="submission" date="2017-02" db="UniProtKB">
        <authorList>
            <consortium name="WormBaseParasite"/>
        </authorList>
    </citation>
    <scope>IDENTIFICATION</scope>
</reference>
<comment type="caution">
    <text evidence="2">Lacks conserved residue(s) required for the propagation of feature annotation.</text>
</comment>
<dbReference type="WBParaSite" id="PTRK_0001177500.1">
    <property type="protein sequence ID" value="PTRK_0001177500.1"/>
    <property type="gene ID" value="PTRK_0001177500"/>
</dbReference>
<dbReference type="CDD" id="cd00041">
    <property type="entry name" value="CUB"/>
    <property type="match status" value="1"/>
</dbReference>
<feature type="signal peptide" evidence="3">
    <location>
        <begin position="1"/>
        <end position="19"/>
    </location>
</feature>
<dbReference type="Proteomes" id="UP000038045">
    <property type="component" value="Unplaced"/>
</dbReference>
<dbReference type="PROSITE" id="PS01180">
    <property type="entry name" value="CUB"/>
    <property type="match status" value="1"/>
</dbReference>
<dbReference type="SUPFAM" id="SSF56436">
    <property type="entry name" value="C-type lectin-like"/>
    <property type="match status" value="1"/>
</dbReference>
<evidence type="ECO:0000313" key="7">
    <source>
        <dbReference type="WBParaSite" id="PTRK_0001177500.1"/>
    </source>
</evidence>
<dbReference type="Gene3D" id="3.10.100.10">
    <property type="entry name" value="Mannose-Binding Protein A, subunit A"/>
    <property type="match status" value="1"/>
</dbReference>
<evidence type="ECO:0000313" key="6">
    <source>
        <dbReference type="Proteomes" id="UP000038045"/>
    </source>
</evidence>
<dbReference type="AlphaFoldDB" id="A0A0N4ZTE6"/>
<feature type="chain" id="PRO_5005892198" evidence="3">
    <location>
        <begin position="20"/>
        <end position="281"/>
    </location>
</feature>
<keyword evidence="1" id="KW-1015">Disulfide bond</keyword>
<dbReference type="PANTHER" id="PTHR22991">
    <property type="entry name" value="PROTEIN CBG13490"/>
    <property type="match status" value="1"/>
</dbReference>
<evidence type="ECO:0000259" key="4">
    <source>
        <dbReference type="PROSITE" id="PS01180"/>
    </source>
</evidence>
<feature type="domain" description="CUB" evidence="4">
    <location>
        <begin position="170"/>
        <end position="281"/>
    </location>
</feature>
<dbReference type="STRING" id="131310.A0A0N4ZTE6"/>
<evidence type="ECO:0000256" key="1">
    <source>
        <dbReference type="ARBA" id="ARBA00023157"/>
    </source>
</evidence>
<keyword evidence="3" id="KW-0732">Signal</keyword>
<name>A0A0N4ZTE6_PARTI</name>
<keyword evidence="6" id="KW-1185">Reference proteome</keyword>
<dbReference type="Pfam" id="PF00431">
    <property type="entry name" value="CUB"/>
    <property type="match status" value="1"/>
</dbReference>
<sequence length="281" mass="31953">MLTKILILFIIFFVKEVYFQEVSCPTSSWKYDPSMNACYYPSKNYYSFATAKKSCQSMNATLSYVKSFIEDEVIKTIVEYTSEHEEFWLGGQKMTSDNKYYWLDGTPITNSHFDNWMIGYPQNTSGSCVAMKVDNLLINGFINDNCLTNKRYICAIYDYASLPTEETKSCPPQNYNASVPGTIISPGYPSDYPSNSDCIYSIQAPVGRTIQLTINFFQTEECCDWLYIHDGKNSNANKIASLRGSVPSGTQYISSGNSFYIRFTSDQNNNDKGFNIGYQMI</sequence>
<organism evidence="6 7">
    <name type="scientific">Parastrongyloides trichosuri</name>
    <name type="common">Possum-specific nematode worm</name>
    <dbReference type="NCBI Taxonomy" id="131310"/>
    <lineage>
        <taxon>Eukaryota</taxon>
        <taxon>Metazoa</taxon>
        <taxon>Ecdysozoa</taxon>
        <taxon>Nematoda</taxon>
        <taxon>Chromadorea</taxon>
        <taxon>Rhabditida</taxon>
        <taxon>Tylenchina</taxon>
        <taxon>Panagrolaimomorpha</taxon>
        <taxon>Strongyloidoidea</taxon>
        <taxon>Strongyloididae</taxon>
        <taxon>Parastrongyloides</taxon>
    </lineage>
</organism>
<dbReference type="Gene3D" id="2.60.120.290">
    <property type="entry name" value="Spermadhesin, CUB domain"/>
    <property type="match status" value="1"/>
</dbReference>
<protein>
    <submittedName>
        <fullName evidence="7">C-type LECtin</fullName>
    </submittedName>
</protein>
<dbReference type="InterPro" id="IPR050976">
    <property type="entry name" value="Snaclec"/>
</dbReference>
<dbReference type="InterPro" id="IPR000859">
    <property type="entry name" value="CUB_dom"/>
</dbReference>
<dbReference type="CDD" id="cd00037">
    <property type="entry name" value="CLECT"/>
    <property type="match status" value="1"/>
</dbReference>
<dbReference type="SMART" id="SM00034">
    <property type="entry name" value="CLECT"/>
    <property type="match status" value="1"/>
</dbReference>
<proteinExistence type="predicted"/>
<dbReference type="SMART" id="SM00042">
    <property type="entry name" value="CUB"/>
    <property type="match status" value="1"/>
</dbReference>
<dbReference type="InterPro" id="IPR016186">
    <property type="entry name" value="C-type_lectin-like/link_sf"/>
</dbReference>
<evidence type="ECO:0000256" key="2">
    <source>
        <dbReference type="PROSITE-ProRule" id="PRU00059"/>
    </source>
</evidence>
<dbReference type="InterPro" id="IPR035914">
    <property type="entry name" value="Sperma_CUB_dom_sf"/>
</dbReference>
<dbReference type="SUPFAM" id="SSF49854">
    <property type="entry name" value="Spermadhesin, CUB domain"/>
    <property type="match status" value="1"/>
</dbReference>
<feature type="domain" description="C-type lectin" evidence="5">
    <location>
        <begin position="34"/>
        <end position="155"/>
    </location>
</feature>
<dbReference type="Pfam" id="PF00059">
    <property type="entry name" value="Lectin_C"/>
    <property type="match status" value="1"/>
</dbReference>
<dbReference type="InterPro" id="IPR016187">
    <property type="entry name" value="CTDL_fold"/>
</dbReference>
<evidence type="ECO:0000256" key="3">
    <source>
        <dbReference type="SAM" id="SignalP"/>
    </source>
</evidence>